<dbReference type="eggNOG" id="ENOG502STV9">
    <property type="taxonomic scope" value="Eukaryota"/>
</dbReference>
<evidence type="ECO:0000313" key="2">
    <source>
        <dbReference type="EMBL" id="EMF14070.1"/>
    </source>
</evidence>
<feature type="region of interest" description="Disordered" evidence="1">
    <location>
        <begin position="93"/>
        <end position="132"/>
    </location>
</feature>
<name>M3D7C3_SPHMS</name>
<dbReference type="OrthoDB" id="3910171at2759"/>
<feature type="region of interest" description="Disordered" evidence="1">
    <location>
        <begin position="187"/>
        <end position="214"/>
    </location>
</feature>
<dbReference type="EMBL" id="KB456262">
    <property type="protein sequence ID" value="EMF14070.1"/>
    <property type="molecule type" value="Genomic_DNA"/>
</dbReference>
<keyword evidence="3" id="KW-1185">Reference proteome</keyword>
<proteinExistence type="predicted"/>
<dbReference type="HOGENOM" id="CLU_1224555_0_0_1"/>
<evidence type="ECO:0000313" key="3">
    <source>
        <dbReference type="Proteomes" id="UP000016931"/>
    </source>
</evidence>
<protein>
    <submittedName>
        <fullName evidence="2">Uncharacterized protein</fullName>
    </submittedName>
</protein>
<accession>M3D7C3</accession>
<dbReference type="AlphaFoldDB" id="M3D7C3"/>
<gene>
    <name evidence="2" type="ORF">SEPMUDRAFT_147907</name>
</gene>
<feature type="compositionally biased region" description="Low complexity" evidence="1">
    <location>
        <begin position="15"/>
        <end position="52"/>
    </location>
</feature>
<reference evidence="2 3" key="1">
    <citation type="journal article" date="2012" name="PLoS Pathog.">
        <title>Diverse lifestyles and strategies of plant pathogenesis encoded in the genomes of eighteen Dothideomycetes fungi.</title>
        <authorList>
            <person name="Ohm R.A."/>
            <person name="Feau N."/>
            <person name="Henrissat B."/>
            <person name="Schoch C.L."/>
            <person name="Horwitz B.A."/>
            <person name="Barry K.W."/>
            <person name="Condon B.J."/>
            <person name="Copeland A.C."/>
            <person name="Dhillon B."/>
            <person name="Glaser F."/>
            <person name="Hesse C.N."/>
            <person name="Kosti I."/>
            <person name="LaButti K."/>
            <person name="Lindquist E.A."/>
            <person name="Lucas S."/>
            <person name="Salamov A.A."/>
            <person name="Bradshaw R.E."/>
            <person name="Ciuffetti L."/>
            <person name="Hamelin R.C."/>
            <person name="Kema G.H.J."/>
            <person name="Lawrence C."/>
            <person name="Scott J.A."/>
            <person name="Spatafora J.W."/>
            <person name="Turgeon B.G."/>
            <person name="de Wit P.J.G.M."/>
            <person name="Zhong S."/>
            <person name="Goodwin S.B."/>
            <person name="Grigoriev I.V."/>
        </authorList>
    </citation>
    <scope>NUCLEOTIDE SEQUENCE [LARGE SCALE GENOMIC DNA]</scope>
    <source>
        <strain evidence="2 3">SO2202</strain>
    </source>
</reference>
<sequence length="278" mass="30291">MLFDENFTFEPPRSPSSGSDTTTTTTSSFTTRDTSRAVSPCTSSSSAGSAASPVPRFSVTDLAVDFASSRLRHEAQICYDSCEAYANMDDDDASWEIPGSDDSNDSSSMTETLSRPRTLPPPPVLQRSYSPSRRMARQLNTRLLCSTSHAKDIAALVGQMVERKEHCNVVMMRSDSRMQRCDTNMNMSNNNEDEGYDSGTGGSTTTRLSSRRSSSIFAVQQQQQQRPRLVDYRRMSDLKLAAGGGCGGGGGGARVCKTIRQKKSIKCIRVRSGGETVQ</sequence>
<dbReference type="Proteomes" id="UP000016931">
    <property type="component" value="Unassembled WGS sequence"/>
</dbReference>
<dbReference type="OMA" id="PPCTMGD"/>
<feature type="region of interest" description="Disordered" evidence="1">
    <location>
        <begin position="1"/>
        <end position="53"/>
    </location>
</feature>
<organism evidence="2 3">
    <name type="scientific">Sphaerulina musiva (strain SO2202)</name>
    <name type="common">Poplar stem canker fungus</name>
    <name type="synonym">Septoria musiva</name>
    <dbReference type="NCBI Taxonomy" id="692275"/>
    <lineage>
        <taxon>Eukaryota</taxon>
        <taxon>Fungi</taxon>
        <taxon>Dikarya</taxon>
        <taxon>Ascomycota</taxon>
        <taxon>Pezizomycotina</taxon>
        <taxon>Dothideomycetes</taxon>
        <taxon>Dothideomycetidae</taxon>
        <taxon>Mycosphaerellales</taxon>
        <taxon>Mycosphaerellaceae</taxon>
        <taxon>Sphaerulina</taxon>
    </lineage>
</organism>
<feature type="compositionally biased region" description="Low complexity" evidence="1">
    <location>
        <begin position="203"/>
        <end position="214"/>
    </location>
</feature>
<dbReference type="RefSeq" id="XP_016762191.1">
    <property type="nucleotide sequence ID" value="XM_016904590.1"/>
</dbReference>
<evidence type="ECO:0000256" key="1">
    <source>
        <dbReference type="SAM" id="MobiDB-lite"/>
    </source>
</evidence>
<dbReference type="GeneID" id="27901727"/>